<evidence type="ECO:0000313" key="1">
    <source>
        <dbReference type="EMBL" id="SDW59721.1"/>
    </source>
</evidence>
<proteinExistence type="predicted"/>
<accession>A0A1H2UUE8</accession>
<reference evidence="1 2" key="1">
    <citation type="submission" date="2016-10" db="EMBL/GenBank/DDBJ databases">
        <authorList>
            <person name="de Groot N.N."/>
        </authorList>
    </citation>
    <scope>NUCLEOTIDE SEQUENCE [LARGE SCALE GENOMIC DNA]</scope>
    <source>
        <strain evidence="1 2">Nm110</strain>
    </source>
</reference>
<organism evidence="1 2">
    <name type="scientific">Nitrosomonas communis</name>
    <dbReference type="NCBI Taxonomy" id="44574"/>
    <lineage>
        <taxon>Bacteria</taxon>
        <taxon>Pseudomonadati</taxon>
        <taxon>Pseudomonadota</taxon>
        <taxon>Betaproteobacteria</taxon>
        <taxon>Nitrosomonadales</taxon>
        <taxon>Nitrosomonadaceae</taxon>
        <taxon>Nitrosomonas</taxon>
    </lineage>
</organism>
<dbReference type="EMBL" id="FNNH01000018">
    <property type="protein sequence ID" value="SDW59721.1"/>
    <property type="molecule type" value="Genomic_DNA"/>
</dbReference>
<sequence length="73" mass="8500">MNLLSYCVIYPVRNKYVPSRSNNFVASLLTVHLEPMHFLALVKAKKTLKLLYPNRALTLWVDRKLILIAQLFV</sequence>
<gene>
    <name evidence="1" type="ORF">SAMN05421882_10184</name>
</gene>
<evidence type="ECO:0000313" key="2">
    <source>
        <dbReference type="Proteomes" id="UP000183454"/>
    </source>
</evidence>
<dbReference type="Proteomes" id="UP000183454">
    <property type="component" value="Unassembled WGS sequence"/>
</dbReference>
<dbReference type="AlphaFoldDB" id="A0A1H2UUE8"/>
<name>A0A1H2UUE8_9PROT</name>
<protein>
    <submittedName>
        <fullName evidence="1">Uncharacterized protein</fullName>
    </submittedName>
</protein>